<evidence type="ECO:0000313" key="2">
    <source>
        <dbReference type="Proteomes" id="UP000242815"/>
    </source>
</evidence>
<accession>A0A1I6BPF7</accession>
<dbReference type="EMBL" id="FOYD01000005">
    <property type="protein sequence ID" value="SFQ82818.1"/>
    <property type="molecule type" value="Genomic_DNA"/>
</dbReference>
<dbReference type="RefSeq" id="WP_090538805.1">
    <property type="nucleotide sequence ID" value="NZ_FOYD01000005.1"/>
</dbReference>
<evidence type="ECO:0000313" key="1">
    <source>
        <dbReference type="EMBL" id="SFQ82818.1"/>
    </source>
</evidence>
<proteinExistence type="predicted"/>
<dbReference type="AlphaFoldDB" id="A0A1I6BPF7"/>
<protein>
    <submittedName>
        <fullName evidence="1">Uncharacterized protein</fullName>
    </submittedName>
</protein>
<sequence>MDDEDKEVVVDLAAWELCYTPSIADLLEFGTSGEVRAALDSIAFLLDQGNAKEIDPSVQALLGEAFRRIAKGGESADKALGLTRKKKYGVWYAKNMEWIIQDLMRQGLTRIDAEDLVGRQNFNDDSAPLYDVQAADEKIRQRIKRGRTK</sequence>
<reference evidence="1 2" key="1">
    <citation type="submission" date="2016-10" db="EMBL/GenBank/DDBJ databases">
        <authorList>
            <person name="de Groot N.N."/>
        </authorList>
    </citation>
    <scope>NUCLEOTIDE SEQUENCE [LARGE SCALE GENOMIC DNA]</scope>
    <source>
        <strain evidence="1 2">JCM 18415</strain>
    </source>
</reference>
<organism evidence="1 2">
    <name type="scientific">Halopseudomonas formosensis</name>
    <dbReference type="NCBI Taxonomy" id="1002526"/>
    <lineage>
        <taxon>Bacteria</taxon>
        <taxon>Pseudomonadati</taxon>
        <taxon>Pseudomonadota</taxon>
        <taxon>Gammaproteobacteria</taxon>
        <taxon>Pseudomonadales</taxon>
        <taxon>Pseudomonadaceae</taxon>
        <taxon>Halopseudomonas</taxon>
    </lineage>
</organism>
<name>A0A1I6BPF7_9GAMM</name>
<dbReference type="STRING" id="1002526.SAMN05216578_105113"/>
<dbReference type="Proteomes" id="UP000242815">
    <property type="component" value="Unassembled WGS sequence"/>
</dbReference>
<gene>
    <name evidence="1" type="ORF">SAMN05216578_105113</name>
</gene>